<sequence>MSTTKPETKRANGKAMEAAPNESPLEGSPKIPQDGPVKFPLLPDPINAQPNLSEEFLRLPADELTRITSLLKFFSLNTGCYLTRFTPTGVDYHYDGTIRVQRIGTNTIASGDLYQHKPFKIWPIPTPFPVVNGKAVGGAVVPQNDASFFLGEPNPSNGIPIFSRSNYRYYLRITQILELISTSKTFTLGFEMWKFNGVSVSPQWTKEGTFTALMTFGAAPANYPAGADYLTGPVRNASNIVVGNLTMGWVSKYLRKATVEIDRVADAEAPLDSGAGHTWQSVFDEVGWQINAVTSNSDVAEPSGDSWTDGEMHAAMLARRDSSNLDNEWRYHVLVVNNIDSTPRGIMYDNGGTDSNNVPREGIGISSHWMIPNTDDWGKVKGMRFGTAKAPYFRTALHEIGHAMGLYHNTVDFGIMNTTDVISAGAVPPVQFPDNVKWAHASDDQKRLQHMPDIYVRPGGLAFGTAYSTQPLSPTTSAKKQWAWSCR</sequence>
<proteinExistence type="predicted"/>
<dbReference type="Gene3D" id="3.40.390.10">
    <property type="entry name" value="Collagenase (Catalytic Domain)"/>
    <property type="match status" value="1"/>
</dbReference>
<feature type="compositionally biased region" description="Basic and acidic residues" evidence="1">
    <location>
        <begin position="1"/>
        <end position="10"/>
    </location>
</feature>
<name>A0ABY4GBV3_9BACT</name>
<organism evidence="2 3">
    <name type="scientific">Hymenobacter volaticus</name>
    <dbReference type="NCBI Taxonomy" id="2932254"/>
    <lineage>
        <taxon>Bacteria</taxon>
        <taxon>Pseudomonadati</taxon>
        <taxon>Bacteroidota</taxon>
        <taxon>Cytophagia</taxon>
        <taxon>Cytophagales</taxon>
        <taxon>Hymenobacteraceae</taxon>
        <taxon>Hymenobacter</taxon>
    </lineage>
</organism>
<reference evidence="2" key="1">
    <citation type="submission" date="2022-04" db="EMBL/GenBank/DDBJ databases">
        <title>Hymenobacter sp. isolated from the air.</title>
        <authorList>
            <person name="Won M."/>
            <person name="Lee C.-M."/>
            <person name="Woen H.-Y."/>
            <person name="Kwon S.-W."/>
        </authorList>
    </citation>
    <scope>NUCLEOTIDE SEQUENCE</scope>
    <source>
        <strain evidence="2">5420S-77</strain>
    </source>
</reference>
<evidence type="ECO:0000313" key="2">
    <source>
        <dbReference type="EMBL" id="UOQ68378.1"/>
    </source>
</evidence>
<keyword evidence="3" id="KW-1185">Reference proteome</keyword>
<dbReference type="EMBL" id="CP095061">
    <property type="protein sequence ID" value="UOQ68378.1"/>
    <property type="molecule type" value="Genomic_DNA"/>
</dbReference>
<dbReference type="SUPFAM" id="SSF55486">
    <property type="entry name" value="Metalloproteases ('zincins'), catalytic domain"/>
    <property type="match status" value="1"/>
</dbReference>
<protein>
    <recommendedName>
        <fullName evidence="4">Peptidase M10 metallopeptidase domain-containing protein</fullName>
    </recommendedName>
</protein>
<dbReference type="RefSeq" id="WP_245125443.1">
    <property type="nucleotide sequence ID" value="NZ_CP095061.1"/>
</dbReference>
<feature type="region of interest" description="Disordered" evidence="1">
    <location>
        <begin position="1"/>
        <end position="34"/>
    </location>
</feature>
<accession>A0ABY4GBV3</accession>
<gene>
    <name evidence="2" type="ORF">MUN86_11305</name>
</gene>
<evidence type="ECO:0000313" key="3">
    <source>
        <dbReference type="Proteomes" id="UP000830401"/>
    </source>
</evidence>
<dbReference type="InterPro" id="IPR024079">
    <property type="entry name" value="MetalloPept_cat_dom_sf"/>
</dbReference>
<evidence type="ECO:0008006" key="4">
    <source>
        <dbReference type="Google" id="ProtNLM"/>
    </source>
</evidence>
<evidence type="ECO:0000256" key="1">
    <source>
        <dbReference type="SAM" id="MobiDB-lite"/>
    </source>
</evidence>
<dbReference type="Proteomes" id="UP000830401">
    <property type="component" value="Chromosome"/>
</dbReference>